<accession>A0A9Q0SI19</accession>
<evidence type="ECO:0000313" key="2">
    <source>
        <dbReference type="EMBL" id="KAJ6677790.1"/>
    </source>
</evidence>
<organism evidence="2 3">
    <name type="scientific">Salix viminalis</name>
    <name type="common">Common osier</name>
    <name type="synonym">Basket willow</name>
    <dbReference type="NCBI Taxonomy" id="40686"/>
    <lineage>
        <taxon>Eukaryota</taxon>
        <taxon>Viridiplantae</taxon>
        <taxon>Streptophyta</taxon>
        <taxon>Embryophyta</taxon>
        <taxon>Tracheophyta</taxon>
        <taxon>Spermatophyta</taxon>
        <taxon>Magnoliopsida</taxon>
        <taxon>eudicotyledons</taxon>
        <taxon>Gunneridae</taxon>
        <taxon>Pentapetalae</taxon>
        <taxon>rosids</taxon>
        <taxon>fabids</taxon>
        <taxon>Malpighiales</taxon>
        <taxon>Salicaceae</taxon>
        <taxon>Saliceae</taxon>
        <taxon>Salix</taxon>
    </lineage>
</organism>
<reference evidence="2" key="1">
    <citation type="submission" date="2022-11" db="EMBL/GenBank/DDBJ databases">
        <authorList>
            <person name="Hyden B.L."/>
            <person name="Feng K."/>
            <person name="Yates T."/>
            <person name="Jawdy S."/>
            <person name="Smart L.B."/>
            <person name="Muchero W."/>
        </authorList>
    </citation>
    <scope>NUCLEOTIDE SEQUENCE</scope>
    <source>
        <tissue evidence="2">Shoot tip</tissue>
    </source>
</reference>
<keyword evidence="1" id="KW-0732">Signal</keyword>
<comment type="caution">
    <text evidence="2">The sequence shown here is derived from an EMBL/GenBank/DDBJ whole genome shotgun (WGS) entry which is preliminary data.</text>
</comment>
<dbReference type="AlphaFoldDB" id="A0A9Q0SI19"/>
<dbReference type="Proteomes" id="UP001151529">
    <property type="component" value="Chromosome 7"/>
</dbReference>
<gene>
    <name evidence="2" type="ORF">OIU85_008376</name>
</gene>
<evidence type="ECO:0000313" key="3">
    <source>
        <dbReference type="Proteomes" id="UP001151529"/>
    </source>
</evidence>
<proteinExistence type="predicted"/>
<dbReference type="EMBL" id="JAPFFL010000014">
    <property type="protein sequence ID" value="KAJ6677790.1"/>
    <property type="molecule type" value="Genomic_DNA"/>
</dbReference>
<evidence type="ECO:0000256" key="1">
    <source>
        <dbReference type="SAM" id="SignalP"/>
    </source>
</evidence>
<sequence length="116" mass="12393">MASFSCFISVLFIALSFSATEAALSAVPKGHLASSSEPANNAYCPQGHLASSSEPANNAYYTQGHLASSSEPANNAYNSNPFYNSIDSLLLPTTSYIEALSFFTLFLGVKACMYHY</sequence>
<feature type="signal peptide" evidence="1">
    <location>
        <begin position="1"/>
        <end position="22"/>
    </location>
</feature>
<keyword evidence="3" id="KW-1185">Reference proteome</keyword>
<protein>
    <submittedName>
        <fullName evidence="2">Uncharacterized protein</fullName>
    </submittedName>
</protein>
<name>A0A9Q0SI19_SALVM</name>
<feature type="chain" id="PRO_5040399236" evidence="1">
    <location>
        <begin position="23"/>
        <end position="116"/>
    </location>
</feature>
<reference evidence="2" key="2">
    <citation type="journal article" date="2023" name="Int. J. Mol. Sci.">
        <title>De Novo Assembly and Annotation of 11 Diverse Shrub Willow (Salix) Genomes Reveals Novel Gene Organization in Sex-Linked Regions.</title>
        <authorList>
            <person name="Hyden B."/>
            <person name="Feng K."/>
            <person name="Yates T.B."/>
            <person name="Jawdy S."/>
            <person name="Cereghino C."/>
            <person name="Smart L.B."/>
            <person name="Muchero W."/>
        </authorList>
    </citation>
    <scope>NUCLEOTIDE SEQUENCE [LARGE SCALE GENOMIC DNA]</scope>
    <source>
        <tissue evidence="2">Shoot tip</tissue>
    </source>
</reference>